<accession>A0A024H3C1</accession>
<proteinExistence type="predicted"/>
<feature type="domain" description="Anti-sigma K factor RskA C-terminal" evidence="4">
    <location>
        <begin position="122"/>
        <end position="242"/>
    </location>
</feature>
<dbReference type="GO" id="GO:0005886">
    <property type="term" value="C:plasma membrane"/>
    <property type="evidence" value="ECO:0007669"/>
    <property type="project" value="InterPro"/>
</dbReference>
<evidence type="ECO:0000259" key="4">
    <source>
        <dbReference type="Pfam" id="PF10099"/>
    </source>
</evidence>
<evidence type="ECO:0000256" key="1">
    <source>
        <dbReference type="ARBA" id="ARBA00023015"/>
    </source>
</evidence>
<organism evidence="5 6">
    <name type="scientific">Pseudarthrobacter siccitolerans</name>
    <dbReference type="NCBI Taxonomy" id="861266"/>
    <lineage>
        <taxon>Bacteria</taxon>
        <taxon>Bacillati</taxon>
        <taxon>Actinomycetota</taxon>
        <taxon>Actinomycetes</taxon>
        <taxon>Micrococcales</taxon>
        <taxon>Micrococcaceae</taxon>
        <taxon>Pseudarthrobacter</taxon>
    </lineage>
</organism>
<dbReference type="Pfam" id="PF10099">
    <property type="entry name" value="RskA_C"/>
    <property type="match status" value="1"/>
</dbReference>
<evidence type="ECO:0000256" key="2">
    <source>
        <dbReference type="ARBA" id="ARBA00023163"/>
    </source>
</evidence>
<keyword evidence="2" id="KW-0804">Transcription</keyword>
<keyword evidence="1" id="KW-0805">Transcription regulation</keyword>
<dbReference type="InterPro" id="IPR018764">
    <property type="entry name" value="RskA_C"/>
</dbReference>
<keyword evidence="6" id="KW-1185">Reference proteome</keyword>
<evidence type="ECO:0000256" key="3">
    <source>
        <dbReference type="SAM" id="MobiDB-lite"/>
    </source>
</evidence>
<feature type="region of interest" description="Disordered" evidence="3">
    <location>
        <begin position="77"/>
        <end position="111"/>
    </location>
</feature>
<name>A0A024H3C1_9MICC</name>
<dbReference type="AlphaFoldDB" id="A0A024H3C1"/>
<gene>
    <name evidence="5" type="ORF">ARTSIC4J27_2431</name>
</gene>
<comment type="caution">
    <text evidence="5">The sequence shown here is derived from an EMBL/GenBank/DDBJ whole genome shotgun (WGS) entry which is preliminary data.</text>
</comment>
<reference evidence="6" key="1">
    <citation type="journal article" date="2014" name="Genome Announc.">
        <title>Genome Sequence of Arthrobacter siccitolerans 4J27, a Xeroprotectant-Producing Desiccation-Tolerant Microorganism.</title>
        <authorList>
            <person name="Manzanera M."/>
            <person name="Santa-Cruz-Calvo L."/>
            <person name="Vilchez J.I."/>
            <person name="Garcia-Fontana C."/>
            <person name="Silva-Castro G.A."/>
            <person name="Calvo C."/>
            <person name="Gonzalez-Lopez J."/>
        </authorList>
    </citation>
    <scope>NUCLEOTIDE SEQUENCE [LARGE SCALE GENOMIC DNA]</scope>
    <source>
        <strain evidence="6">4J27</strain>
    </source>
</reference>
<sequence>MQHLDPEALSLFALNEPMDARSADHLRSCPECSTEVAALRRAVNAVRTVPDSGGLEAPGANVWEGIHRQLGLTDAVAADPLGPARGRGATTGETGPEEQRHAGQQTGKPRSNVAWLRRPATWLAAAAAAVLITTGVVLAVNRTAVPVTLASAQLEPLDRYTATGSATVTEASDGSRTIEVQLNKTEASGYQEVWLIAPDLSRLVSLGIMNSPSGRFEVPAGLDLSGYPIVDVSDEPLDGNPAHSSVSIVRGTLSS</sequence>
<dbReference type="OrthoDB" id="4328740at2"/>
<dbReference type="EMBL" id="CAQI01000044">
    <property type="protein sequence ID" value="CCQ46468.1"/>
    <property type="molecule type" value="Genomic_DNA"/>
</dbReference>
<dbReference type="RefSeq" id="WP_050055380.1">
    <property type="nucleotide sequence ID" value="NZ_CAQI01000044.1"/>
</dbReference>
<dbReference type="STRING" id="861266.ARTSIC4J27_2431"/>
<evidence type="ECO:0000313" key="5">
    <source>
        <dbReference type="EMBL" id="CCQ46468.1"/>
    </source>
</evidence>
<feature type="compositionally biased region" description="Low complexity" evidence="3">
    <location>
        <begin position="82"/>
        <end position="94"/>
    </location>
</feature>
<dbReference type="Gene3D" id="1.10.10.1320">
    <property type="entry name" value="Anti-sigma factor, zinc-finger domain"/>
    <property type="match status" value="1"/>
</dbReference>
<protein>
    <submittedName>
        <fullName evidence="5">Putative transmembrane anti-sigma factor</fullName>
    </submittedName>
</protein>
<dbReference type="Proteomes" id="UP000035722">
    <property type="component" value="Unassembled WGS sequence"/>
</dbReference>
<dbReference type="InterPro" id="IPR041916">
    <property type="entry name" value="Anti_sigma_zinc_sf"/>
</dbReference>
<evidence type="ECO:0000313" key="6">
    <source>
        <dbReference type="Proteomes" id="UP000035722"/>
    </source>
</evidence>
<keyword evidence="5" id="KW-0472">Membrane</keyword>
<keyword evidence="5" id="KW-0812">Transmembrane</keyword>